<feature type="compositionally biased region" description="Basic and acidic residues" evidence="1">
    <location>
        <begin position="7"/>
        <end position="18"/>
    </location>
</feature>
<dbReference type="EMBL" id="QVQT01000002">
    <property type="protein sequence ID" value="RFU17476.1"/>
    <property type="molecule type" value="Genomic_DNA"/>
</dbReference>
<evidence type="ECO:0000256" key="1">
    <source>
        <dbReference type="SAM" id="MobiDB-lite"/>
    </source>
</evidence>
<gene>
    <name evidence="2" type="ORF">D0Y96_04830</name>
</gene>
<reference evidence="2 3" key="1">
    <citation type="submission" date="2018-08" db="EMBL/GenBank/DDBJ databases">
        <title>Acidipila sp. 4G-K13, an acidobacterium isolated from forest soil.</title>
        <authorList>
            <person name="Gao Z.-H."/>
            <person name="Qiu L.-H."/>
        </authorList>
    </citation>
    <scope>NUCLEOTIDE SEQUENCE [LARGE SCALE GENOMIC DNA]</scope>
    <source>
        <strain evidence="2 3">4G-K13</strain>
    </source>
</reference>
<feature type="region of interest" description="Disordered" evidence="1">
    <location>
        <begin position="1"/>
        <end position="69"/>
    </location>
</feature>
<protein>
    <submittedName>
        <fullName evidence="2">Uncharacterized protein</fullName>
    </submittedName>
</protein>
<dbReference type="Proteomes" id="UP000264702">
    <property type="component" value="Unassembled WGS sequence"/>
</dbReference>
<keyword evidence="3" id="KW-1185">Reference proteome</keyword>
<sequence length="69" mass="7675">MTKPAVFRHDSDVRKGAQEEEAPSNPALRPDADHRLGGQLSHRETDDLIKESDTDFPEPGSNPEHTGQR</sequence>
<dbReference type="AlphaFoldDB" id="A0A372IRE4"/>
<dbReference type="OrthoDB" id="123332at2"/>
<dbReference type="RefSeq" id="WP_117298225.1">
    <property type="nucleotide sequence ID" value="NZ_QVQT02000002.1"/>
</dbReference>
<accession>A0A372IRE4</accession>
<organism evidence="2 3">
    <name type="scientific">Paracidobacterium acidisoli</name>
    <dbReference type="NCBI Taxonomy" id="2303751"/>
    <lineage>
        <taxon>Bacteria</taxon>
        <taxon>Pseudomonadati</taxon>
        <taxon>Acidobacteriota</taxon>
        <taxon>Terriglobia</taxon>
        <taxon>Terriglobales</taxon>
        <taxon>Acidobacteriaceae</taxon>
        <taxon>Paracidobacterium</taxon>
    </lineage>
</organism>
<proteinExistence type="predicted"/>
<evidence type="ECO:0000313" key="2">
    <source>
        <dbReference type="EMBL" id="RFU17476.1"/>
    </source>
</evidence>
<name>A0A372IRE4_9BACT</name>
<evidence type="ECO:0000313" key="3">
    <source>
        <dbReference type="Proteomes" id="UP000264702"/>
    </source>
</evidence>
<feature type="compositionally biased region" description="Basic and acidic residues" evidence="1">
    <location>
        <begin position="30"/>
        <end position="53"/>
    </location>
</feature>
<comment type="caution">
    <text evidence="2">The sequence shown here is derived from an EMBL/GenBank/DDBJ whole genome shotgun (WGS) entry which is preliminary data.</text>
</comment>